<name>A0A5B7FVS6_PORTR</name>
<dbReference type="AlphaFoldDB" id="A0A5B7FVS6"/>
<organism evidence="2 3">
    <name type="scientific">Portunus trituberculatus</name>
    <name type="common">Swimming crab</name>
    <name type="synonym">Neptunus trituberculatus</name>
    <dbReference type="NCBI Taxonomy" id="210409"/>
    <lineage>
        <taxon>Eukaryota</taxon>
        <taxon>Metazoa</taxon>
        <taxon>Ecdysozoa</taxon>
        <taxon>Arthropoda</taxon>
        <taxon>Crustacea</taxon>
        <taxon>Multicrustacea</taxon>
        <taxon>Malacostraca</taxon>
        <taxon>Eumalacostraca</taxon>
        <taxon>Eucarida</taxon>
        <taxon>Decapoda</taxon>
        <taxon>Pleocyemata</taxon>
        <taxon>Brachyura</taxon>
        <taxon>Eubrachyura</taxon>
        <taxon>Portunoidea</taxon>
        <taxon>Portunidae</taxon>
        <taxon>Portuninae</taxon>
        <taxon>Portunus</taxon>
    </lineage>
</organism>
<keyword evidence="3" id="KW-1185">Reference proteome</keyword>
<dbReference type="EMBL" id="VSRR010008615">
    <property type="protein sequence ID" value="MPC49018.1"/>
    <property type="molecule type" value="Genomic_DNA"/>
</dbReference>
<evidence type="ECO:0000256" key="1">
    <source>
        <dbReference type="SAM" id="MobiDB-lite"/>
    </source>
</evidence>
<comment type="caution">
    <text evidence="2">The sequence shown here is derived from an EMBL/GenBank/DDBJ whole genome shotgun (WGS) entry which is preliminary data.</text>
</comment>
<proteinExistence type="predicted"/>
<evidence type="ECO:0000313" key="3">
    <source>
        <dbReference type="Proteomes" id="UP000324222"/>
    </source>
</evidence>
<protein>
    <submittedName>
        <fullName evidence="2">Uncharacterized protein</fullName>
    </submittedName>
</protein>
<accession>A0A5B7FVS6</accession>
<gene>
    <name evidence="2" type="ORF">E2C01_042806</name>
</gene>
<sequence length="135" mass="14882">MDVVKVFMVVMYGEDREREHEREGKGGKGREGKGRDWTGLDWTGRDGTGRDGTGLDRTGRDGKGRDVVLQAKQTPLNTCYGATRSPSEVPTDSIISRMSVLFNATEQDVVNVEEIKVTTCSPQPLTQQGAKSFKM</sequence>
<feature type="region of interest" description="Disordered" evidence="1">
    <location>
        <begin position="15"/>
        <end position="65"/>
    </location>
</feature>
<dbReference type="Proteomes" id="UP000324222">
    <property type="component" value="Unassembled WGS sequence"/>
</dbReference>
<evidence type="ECO:0000313" key="2">
    <source>
        <dbReference type="EMBL" id="MPC49018.1"/>
    </source>
</evidence>
<reference evidence="2 3" key="1">
    <citation type="submission" date="2019-05" db="EMBL/GenBank/DDBJ databases">
        <title>Another draft genome of Portunus trituberculatus and its Hox gene families provides insights of decapod evolution.</title>
        <authorList>
            <person name="Jeong J.-H."/>
            <person name="Song I."/>
            <person name="Kim S."/>
            <person name="Choi T."/>
            <person name="Kim D."/>
            <person name="Ryu S."/>
            <person name="Kim W."/>
        </authorList>
    </citation>
    <scope>NUCLEOTIDE SEQUENCE [LARGE SCALE GENOMIC DNA]</scope>
    <source>
        <tissue evidence="2">Muscle</tissue>
    </source>
</reference>